<gene>
    <name evidence="9" type="ORF">TI39_contig4193g00006</name>
</gene>
<proteinExistence type="predicted"/>
<dbReference type="GO" id="GO:0016020">
    <property type="term" value="C:membrane"/>
    <property type="evidence" value="ECO:0007669"/>
    <property type="project" value="UniProtKB-SubCell"/>
</dbReference>
<evidence type="ECO:0000313" key="9">
    <source>
        <dbReference type="EMBL" id="KJX94452.1"/>
    </source>
</evidence>
<evidence type="ECO:0000259" key="8">
    <source>
        <dbReference type="Pfam" id="PF13632"/>
    </source>
</evidence>
<keyword evidence="2" id="KW-0328">Glycosyltransferase</keyword>
<evidence type="ECO:0000256" key="6">
    <source>
        <dbReference type="ARBA" id="ARBA00023136"/>
    </source>
</evidence>
<dbReference type="EMBL" id="LAFY01004152">
    <property type="protein sequence ID" value="KJX94452.1"/>
    <property type="molecule type" value="Genomic_DNA"/>
</dbReference>
<dbReference type="GO" id="GO:0016757">
    <property type="term" value="F:glycosyltransferase activity"/>
    <property type="evidence" value="ECO:0007669"/>
    <property type="project" value="UniProtKB-KW"/>
</dbReference>
<dbReference type="OrthoDB" id="72851at2759"/>
<keyword evidence="4 7" id="KW-0812">Transmembrane</keyword>
<organism evidence="9 10">
    <name type="scientific">Zymoseptoria brevis</name>
    <dbReference type="NCBI Taxonomy" id="1047168"/>
    <lineage>
        <taxon>Eukaryota</taxon>
        <taxon>Fungi</taxon>
        <taxon>Dikarya</taxon>
        <taxon>Ascomycota</taxon>
        <taxon>Pezizomycotina</taxon>
        <taxon>Dothideomycetes</taxon>
        <taxon>Dothideomycetidae</taxon>
        <taxon>Mycosphaerellales</taxon>
        <taxon>Mycosphaerellaceae</taxon>
        <taxon>Zymoseptoria</taxon>
    </lineage>
</organism>
<evidence type="ECO:0000256" key="4">
    <source>
        <dbReference type="ARBA" id="ARBA00022692"/>
    </source>
</evidence>
<dbReference type="AlphaFoldDB" id="A0A0F4GBT8"/>
<comment type="caution">
    <text evidence="9">The sequence shown here is derived from an EMBL/GenBank/DDBJ whole genome shotgun (WGS) entry which is preliminary data.</text>
</comment>
<reference evidence="9 10" key="1">
    <citation type="submission" date="2015-03" db="EMBL/GenBank/DDBJ databases">
        <title>RNA-seq based gene annotation and comparative genomics of four Zymoseptoria species reveal species-specific pathogenicity related genes and transposable element activity.</title>
        <authorList>
            <person name="Grandaubert J."/>
            <person name="Bhattacharyya A."/>
            <person name="Stukenbrock E.H."/>
        </authorList>
    </citation>
    <scope>NUCLEOTIDE SEQUENCE [LARGE SCALE GENOMIC DNA]</scope>
    <source>
        <strain evidence="9 10">Zb18110</strain>
    </source>
</reference>
<sequence>MDTVAAACSIDYPVDSYRVIVSDDGNDQGLRCKVLTLKKLGHANLFYHAREKSAAVERNPKANNINSALQWIQKQTSCPRKAEWFAVLDCDMIPDSEFLQVLLSHATKDDRIAMAVPPQKYYNYPVNDPLYQSMNLQDALDDPARATFGGTWCGGSGFLARRSAIDAIGGIPNSTLTEDILCGLMLNGKGWRIAYVDRPLQWGLAPDSIDAHIAQRRRWAVGNLQNAKILKFCWSRELGKISPLQRLAGFSYCFVPNVRYIVQPIGFLLMPWAILSRSASMDYETLWYLLFWTFVGQVLYFCKVRVQMEVASAHTLLQREFGQYWLRNIVWPSIIIELLPEALGNIRQRFFLPFVSSGSIKSVLAERDPQIRVPLARRLWTVVLGRKYLPNTIMLINAVVAFIVLLRADMDRYRTSDESALIIFLGSSLSPILTWECQLSFLIPILYAICPPTVPQRREMMELDSQGIWRVRDEYKREPTDQWAVLEEVQAYLGLIWSGIALWLIRYHPTRM</sequence>
<dbReference type="Pfam" id="PF13632">
    <property type="entry name" value="Glyco_trans_2_3"/>
    <property type="match status" value="1"/>
</dbReference>
<dbReference type="PANTHER" id="PTHR43867:SF2">
    <property type="entry name" value="CELLULOSE SYNTHASE CATALYTIC SUBUNIT A [UDP-FORMING]"/>
    <property type="match status" value="1"/>
</dbReference>
<keyword evidence="3" id="KW-0808">Transferase</keyword>
<dbReference type="InterPro" id="IPR001173">
    <property type="entry name" value="Glyco_trans_2-like"/>
</dbReference>
<name>A0A0F4GBT8_9PEZI</name>
<accession>A0A0F4GBT8</accession>
<keyword evidence="5 7" id="KW-1133">Transmembrane helix</keyword>
<dbReference type="STRING" id="1047168.A0A0F4GBT8"/>
<comment type="subcellular location">
    <subcellularLocation>
        <location evidence="1">Membrane</location>
        <topology evidence="1">Multi-pass membrane protein</topology>
    </subcellularLocation>
</comment>
<dbReference type="PANTHER" id="PTHR43867">
    <property type="entry name" value="CELLULOSE SYNTHASE CATALYTIC SUBUNIT A [UDP-FORMING]"/>
    <property type="match status" value="1"/>
</dbReference>
<dbReference type="SUPFAM" id="SSF53448">
    <property type="entry name" value="Nucleotide-diphospho-sugar transferases"/>
    <property type="match status" value="1"/>
</dbReference>
<feature type="transmembrane region" description="Helical" evidence="7">
    <location>
        <begin position="388"/>
        <end position="408"/>
    </location>
</feature>
<keyword evidence="10" id="KW-1185">Reference proteome</keyword>
<evidence type="ECO:0000256" key="7">
    <source>
        <dbReference type="SAM" id="Phobius"/>
    </source>
</evidence>
<dbReference type="InterPro" id="IPR029044">
    <property type="entry name" value="Nucleotide-diphossugar_trans"/>
</dbReference>
<dbReference type="InterPro" id="IPR050321">
    <property type="entry name" value="Glycosyltr_2/OpgH_subfam"/>
</dbReference>
<feature type="domain" description="Glycosyltransferase 2-like" evidence="8">
    <location>
        <begin position="84"/>
        <end position="294"/>
    </location>
</feature>
<evidence type="ECO:0000256" key="1">
    <source>
        <dbReference type="ARBA" id="ARBA00004141"/>
    </source>
</evidence>
<protein>
    <recommendedName>
        <fullName evidence="8">Glycosyltransferase 2-like domain-containing protein</fullName>
    </recommendedName>
</protein>
<dbReference type="Gene3D" id="3.90.550.10">
    <property type="entry name" value="Spore Coat Polysaccharide Biosynthesis Protein SpsA, Chain A"/>
    <property type="match status" value="1"/>
</dbReference>
<evidence type="ECO:0000256" key="3">
    <source>
        <dbReference type="ARBA" id="ARBA00022679"/>
    </source>
</evidence>
<keyword evidence="6 7" id="KW-0472">Membrane</keyword>
<evidence type="ECO:0000256" key="5">
    <source>
        <dbReference type="ARBA" id="ARBA00022989"/>
    </source>
</evidence>
<dbReference type="Proteomes" id="UP000033647">
    <property type="component" value="Unassembled WGS sequence"/>
</dbReference>
<evidence type="ECO:0000313" key="10">
    <source>
        <dbReference type="Proteomes" id="UP000033647"/>
    </source>
</evidence>
<evidence type="ECO:0000256" key="2">
    <source>
        <dbReference type="ARBA" id="ARBA00022676"/>
    </source>
</evidence>